<organism evidence="2 3">
    <name type="scientific">Nonomuraea marmarensis</name>
    <dbReference type="NCBI Taxonomy" id="3351344"/>
    <lineage>
        <taxon>Bacteria</taxon>
        <taxon>Bacillati</taxon>
        <taxon>Actinomycetota</taxon>
        <taxon>Actinomycetes</taxon>
        <taxon>Streptosporangiales</taxon>
        <taxon>Streptosporangiaceae</taxon>
        <taxon>Nonomuraea</taxon>
    </lineage>
</organism>
<feature type="signal peptide" evidence="1">
    <location>
        <begin position="1"/>
        <end position="19"/>
    </location>
</feature>
<protein>
    <submittedName>
        <fullName evidence="2">Uncharacterized protein</fullName>
    </submittedName>
</protein>
<evidence type="ECO:0000313" key="3">
    <source>
        <dbReference type="Proteomes" id="UP001603978"/>
    </source>
</evidence>
<dbReference type="Proteomes" id="UP001603978">
    <property type="component" value="Unassembled WGS sequence"/>
</dbReference>
<comment type="caution">
    <text evidence="2">The sequence shown here is derived from an EMBL/GenBank/DDBJ whole genome shotgun (WGS) entry which is preliminary data.</text>
</comment>
<dbReference type="EMBL" id="JBICRM010000021">
    <property type="protein sequence ID" value="MFG1707452.1"/>
    <property type="molecule type" value="Genomic_DNA"/>
</dbReference>
<keyword evidence="1" id="KW-0732">Signal</keyword>
<reference evidence="2 3" key="1">
    <citation type="submission" date="2024-10" db="EMBL/GenBank/DDBJ databases">
        <authorList>
            <person name="Topkara A.R."/>
            <person name="Saygin H."/>
        </authorList>
    </citation>
    <scope>NUCLEOTIDE SEQUENCE [LARGE SCALE GENOMIC DNA]</scope>
    <source>
        <strain evidence="2 3">M3C6</strain>
    </source>
</reference>
<name>A0ABW7AMM2_9ACTN</name>
<evidence type="ECO:0000313" key="2">
    <source>
        <dbReference type="EMBL" id="MFG1707452.1"/>
    </source>
</evidence>
<accession>A0ABW7AMM2</accession>
<sequence>MISAVFVALAGGVTAALTAATAQNSGPVAAMPLIFSTYPEGGHASVPVESVRNDGKPKILAASLGRTLTLTGLLWYEDAGRYVKPPAEYRLWYGGDIGTIKILEVVQGR</sequence>
<proteinExistence type="predicted"/>
<feature type="chain" id="PRO_5046362777" evidence="1">
    <location>
        <begin position="20"/>
        <end position="109"/>
    </location>
</feature>
<evidence type="ECO:0000256" key="1">
    <source>
        <dbReference type="SAM" id="SignalP"/>
    </source>
</evidence>
<gene>
    <name evidence="2" type="ORF">ACFLIM_30050</name>
</gene>
<dbReference type="RefSeq" id="WP_393171158.1">
    <property type="nucleotide sequence ID" value="NZ_JBICRM010000021.1"/>
</dbReference>
<keyword evidence="3" id="KW-1185">Reference proteome</keyword>